<evidence type="ECO:0000256" key="1">
    <source>
        <dbReference type="ARBA" id="ARBA00022801"/>
    </source>
</evidence>
<evidence type="ECO:0000256" key="4">
    <source>
        <dbReference type="PROSITE-ProRule" id="PRU01161"/>
    </source>
</evidence>
<feature type="short sequence motif" description="DGA/G" evidence="4">
    <location>
        <begin position="188"/>
        <end position="190"/>
    </location>
</feature>
<keyword evidence="7" id="KW-1185">Reference proteome</keyword>
<dbReference type="EMBL" id="BAAAQD010000001">
    <property type="protein sequence ID" value="GAA1499424.1"/>
    <property type="molecule type" value="Genomic_DNA"/>
</dbReference>
<reference evidence="6 7" key="1">
    <citation type="journal article" date="2019" name="Int. J. Syst. Evol. Microbiol.">
        <title>The Global Catalogue of Microorganisms (GCM) 10K type strain sequencing project: providing services to taxonomists for standard genome sequencing and annotation.</title>
        <authorList>
            <consortium name="The Broad Institute Genomics Platform"/>
            <consortium name="The Broad Institute Genome Sequencing Center for Infectious Disease"/>
            <person name="Wu L."/>
            <person name="Ma J."/>
        </authorList>
    </citation>
    <scope>NUCLEOTIDE SEQUENCE [LARGE SCALE GENOMIC DNA]</scope>
    <source>
        <strain evidence="6 7">JCM 15933</strain>
    </source>
</reference>
<feature type="short sequence motif" description="GXGXXG" evidence="4">
    <location>
        <begin position="13"/>
        <end position="18"/>
    </location>
</feature>
<keyword evidence="3 4" id="KW-0443">Lipid metabolism</keyword>
<feature type="domain" description="PNPLA" evidence="5">
    <location>
        <begin position="9"/>
        <end position="201"/>
    </location>
</feature>
<evidence type="ECO:0000256" key="3">
    <source>
        <dbReference type="ARBA" id="ARBA00023098"/>
    </source>
</evidence>
<dbReference type="InterPro" id="IPR050301">
    <property type="entry name" value="NTE"/>
</dbReference>
<feature type="short sequence motif" description="GXSXG" evidence="4">
    <location>
        <begin position="44"/>
        <end position="48"/>
    </location>
</feature>
<feature type="active site" description="Nucleophile" evidence="4">
    <location>
        <position position="46"/>
    </location>
</feature>
<protein>
    <submittedName>
        <fullName evidence="6">Patatin-like phospholipase family protein</fullName>
    </submittedName>
</protein>
<feature type="active site" description="Proton acceptor" evidence="4">
    <location>
        <position position="188"/>
    </location>
</feature>
<evidence type="ECO:0000259" key="5">
    <source>
        <dbReference type="PROSITE" id="PS51635"/>
    </source>
</evidence>
<dbReference type="Gene3D" id="3.40.1090.10">
    <property type="entry name" value="Cytosolic phospholipase A2 catalytic domain"/>
    <property type="match status" value="2"/>
</dbReference>
<proteinExistence type="predicted"/>
<dbReference type="InterPro" id="IPR002641">
    <property type="entry name" value="PNPLA_dom"/>
</dbReference>
<dbReference type="InterPro" id="IPR016035">
    <property type="entry name" value="Acyl_Trfase/lysoPLipase"/>
</dbReference>
<sequence length="282" mass="28991">MVDDSKFALVLGGGGVTGVAWEIGMIAGLAAAGVDLTEADLVVGTSAGSVAGAQITSGRPLEELYERQLAPATGEIAAHFGVGTMLRYASAGLRPGDDRQALRRLGHAARTAETVPEQSRRDVIAGRLPSHDWPDSPRLLITAVDTETGEEVVFDRDSGVDLVSAVTASCAVPVVWPPVTIAGRRYMDGGSRSAANAHLARGYDRVVVLAPTTTSLRRSGRVATELAALGPAVRSAVVTLDAEARAAIGRNVLDPAKRATAAQAGRRQSAAALAAVTAVLAD</sequence>
<dbReference type="PANTHER" id="PTHR14226:SF57">
    <property type="entry name" value="BLR7027 PROTEIN"/>
    <property type="match status" value="1"/>
</dbReference>
<keyword evidence="1 4" id="KW-0378">Hydrolase</keyword>
<dbReference type="Pfam" id="PF01734">
    <property type="entry name" value="Patatin"/>
    <property type="match status" value="1"/>
</dbReference>
<gene>
    <name evidence="6" type="ORF">GCM10009827_000890</name>
</gene>
<evidence type="ECO:0000313" key="7">
    <source>
        <dbReference type="Proteomes" id="UP001501470"/>
    </source>
</evidence>
<dbReference type="Proteomes" id="UP001501470">
    <property type="component" value="Unassembled WGS sequence"/>
</dbReference>
<keyword evidence="2 4" id="KW-0442">Lipid degradation</keyword>
<dbReference type="PANTHER" id="PTHR14226">
    <property type="entry name" value="NEUROPATHY TARGET ESTERASE/SWISS CHEESE D.MELANOGASTER"/>
    <property type="match status" value="1"/>
</dbReference>
<evidence type="ECO:0000313" key="6">
    <source>
        <dbReference type="EMBL" id="GAA1499424.1"/>
    </source>
</evidence>
<dbReference type="PROSITE" id="PS51635">
    <property type="entry name" value="PNPLA"/>
    <property type="match status" value="1"/>
</dbReference>
<evidence type="ECO:0000256" key="2">
    <source>
        <dbReference type="ARBA" id="ARBA00022963"/>
    </source>
</evidence>
<comment type="caution">
    <text evidence="6">The sequence shown here is derived from an EMBL/GenBank/DDBJ whole genome shotgun (WGS) entry which is preliminary data.</text>
</comment>
<name>A0ABN1ZHP7_9ACTN</name>
<organism evidence="6 7">
    <name type="scientific">Dactylosporangium maewongense</name>
    <dbReference type="NCBI Taxonomy" id="634393"/>
    <lineage>
        <taxon>Bacteria</taxon>
        <taxon>Bacillati</taxon>
        <taxon>Actinomycetota</taxon>
        <taxon>Actinomycetes</taxon>
        <taxon>Micromonosporales</taxon>
        <taxon>Micromonosporaceae</taxon>
        <taxon>Dactylosporangium</taxon>
    </lineage>
</organism>
<dbReference type="RefSeq" id="WP_344498250.1">
    <property type="nucleotide sequence ID" value="NZ_BAAAQD010000001.1"/>
</dbReference>
<dbReference type="SUPFAM" id="SSF52151">
    <property type="entry name" value="FabD/lysophospholipase-like"/>
    <property type="match status" value="1"/>
</dbReference>
<accession>A0ABN1ZHP7</accession>